<dbReference type="InterPro" id="IPR008930">
    <property type="entry name" value="Terpenoid_cyclase/PrenylTrfase"/>
</dbReference>
<protein>
    <submittedName>
        <fullName evidence="9">Monoterpene synthase</fullName>
    </submittedName>
</protein>
<evidence type="ECO:0000256" key="3">
    <source>
        <dbReference type="ARBA" id="ARBA00022723"/>
    </source>
</evidence>
<evidence type="ECO:0000259" key="7">
    <source>
        <dbReference type="Pfam" id="PF01397"/>
    </source>
</evidence>
<evidence type="ECO:0000256" key="4">
    <source>
        <dbReference type="ARBA" id="ARBA00022842"/>
    </source>
</evidence>
<comment type="cofactor">
    <cofactor evidence="2">
        <name>Mg(2+)</name>
        <dbReference type="ChEBI" id="CHEBI:18420"/>
    </cofactor>
</comment>
<dbReference type="SFLD" id="SFLDG01019">
    <property type="entry name" value="Terpene_Cyclase_Like_1_C_Termi"/>
    <property type="match status" value="1"/>
</dbReference>
<dbReference type="Gene3D" id="1.50.10.130">
    <property type="entry name" value="Terpene synthase, N-terminal domain"/>
    <property type="match status" value="1"/>
</dbReference>
<keyword evidence="3" id="KW-0479">Metal-binding</keyword>
<evidence type="ECO:0000256" key="1">
    <source>
        <dbReference type="ARBA" id="ARBA00001936"/>
    </source>
</evidence>
<dbReference type="FunFam" id="1.50.10.130:FF:000001">
    <property type="entry name" value="Isoprene synthase, chloroplastic"/>
    <property type="match status" value="1"/>
</dbReference>
<feature type="domain" description="Terpene synthase metal-binding" evidence="8">
    <location>
        <begin position="293"/>
        <end position="525"/>
    </location>
</feature>
<dbReference type="CDD" id="cd00684">
    <property type="entry name" value="Terpene_cyclase_plant_C1"/>
    <property type="match status" value="1"/>
</dbReference>
<organism evidence="9 10">
    <name type="scientific">Heracleum sosnowskyi</name>
    <dbReference type="NCBI Taxonomy" id="360622"/>
    <lineage>
        <taxon>Eukaryota</taxon>
        <taxon>Viridiplantae</taxon>
        <taxon>Streptophyta</taxon>
        <taxon>Embryophyta</taxon>
        <taxon>Tracheophyta</taxon>
        <taxon>Spermatophyta</taxon>
        <taxon>Magnoliopsida</taxon>
        <taxon>eudicotyledons</taxon>
        <taxon>Gunneridae</taxon>
        <taxon>Pentapetalae</taxon>
        <taxon>asterids</taxon>
        <taxon>campanulids</taxon>
        <taxon>Apiales</taxon>
        <taxon>Apiaceae</taxon>
        <taxon>Apioideae</taxon>
        <taxon>apioid superclade</taxon>
        <taxon>Tordylieae</taxon>
        <taxon>Tordyliinae</taxon>
        <taxon>Heracleum</taxon>
    </lineage>
</organism>
<dbReference type="PANTHER" id="PTHR31225:SF245">
    <property type="entry name" value="(-)-ALPHA-TERPINEOL SYNTHASE-LIKE"/>
    <property type="match status" value="1"/>
</dbReference>
<keyword evidence="6" id="KW-0456">Lyase</keyword>
<dbReference type="Gene3D" id="1.10.600.10">
    <property type="entry name" value="Farnesyl Diphosphate Synthase"/>
    <property type="match status" value="1"/>
</dbReference>
<name>A0AAD8HZ99_9APIA</name>
<dbReference type="SFLD" id="SFLDS00005">
    <property type="entry name" value="Isoprenoid_Synthase_Type_I"/>
    <property type="match status" value="1"/>
</dbReference>
<dbReference type="Pfam" id="PF03936">
    <property type="entry name" value="Terpene_synth_C"/>
    <property type="match status" value="1"/>
</dbReference>
<dbReference type="AlphaFoldDB" id="A0AAD8HZ99"/>
<dbReference type="InterPro" id="IPR036965">
    <property type="entry name" value="Terpene_synth_N_sf"/>
</dbReference>
<evidence type="ECO:0000259" key="8">
    <source>
        <dbReference type="Pfam" id="PF03936"/>
    </source>
</evidence>
<evidence type="ECO:0000256" key="6">
    <source>
        <dbReference type="ARBA" id="ARBA00023239"/>
    </source>
</evidence>
<dbReference type="InterPro" id="IPR008949">
    <property type="entry name" value="Isoprenoid_synthase_dom_sf"/>
</dbReference>
<dbReference type="GO" id="GO:0010333">
    <property type="term" value="F:terpene synthase activity"/>
    <property type="evidence" value="ECO:0007669"/>
    <property type="project" value="InterPro"/>
</dbReference>
<dbReference type="InterPro" id="IPR044814">
    <property type="entry name" value="Terpene_cyclase_plant_C1"/>
</dbReference>
<dbReference type="SUPFAM" id="SSF48239">
    <property type="entry name" value="Terpenoid cyclases/Protein prenyltransferases"/>
    <property type="match status" value="1"/>
</dbReference>
<evidence type="ECO:0000313" key="9">
    <source>
        <dbReference type="EMBL" id="KAK1375192.1"/>
    </source>
</evidence>
<feature type="domain" description="Terpene synthase N-terminal" evidence="7">
    <location>
        <begin position="60"/>
        <end position="230"/>
    </location>
</feature>
<dbReference type="InterPro" id="IPR050148">
    <property type="entry name" value="Terpene_synthase-like"/>
</dbReference>
<dbReference type="EMBL" id="JAUIZM010000007">
    <property type="protein sequence ID" value="KAK1375192.1"/>
    <property type="molecule type" value="Genomic_DNA"/>
</dbReference>
<dbReference type="InterPro" id="IPR034741">
    <property type="entry name" value="Terpene_cyclase-like_1_C"/>
</dbReference>
<dbReference type="SUPFAM" id="SSF48576">
    <property type="entry name" value="Terpenoid synthases"/>
    <property type="match status" value="1"/>
</dbReference>
<reference evidence="9" key="1">
    <citation type="submission" date="2023-02" db="EMBL/GenBank/DDBJ databases">
        <title>Genome of toxic invasive species Heracleum sosnowskyi carries increased number of genes despite the absence of recent whole-genome duplications.</title>
        <authorList>
            <person name="Schelkunov M."/>
            <person name="Shtratnikova V."/>
            <person name="Makarenko M."/>
            <person name="Klepikova A."/>
            <person name="Omelchenko D."/>
            <person name="Novikova G."/>
            <person name="Obukhova E."/>
            <person name="Bogdanov V."/>
            <person name="Penin A."/>
            <person name="Logacheva M."/>
        </authorList>
    </citation>
    <scope>NUCLEOTIDE SEQUENCE</scope>
    <source>
        <strain evidence="9">Hsosn_3</strain>
        <tissue evidence="9">Leaf</tissue>
    </source>
</reference>
<gene>
    <name evidence="9" type="ORF">POM88_031385</name>
</gene>
<dbReference type="Pfam" id="PF01397">
    <property type="entry name" value="Terpene_synth"/>
    <property type="match status" value="1"/>
</dbReference>
<evidence type="ECO:0000256" key="5">
    <source>
        <dbReference type="ARBA" id="ARBA00023211"/>
    </source>
</evidence>
<dbReference type="Proteomes" id="UP001237642">
    <property type="component" value="Unassembled WGS sequence"/>
</dbReference>
<reference evidence="9" key="2">
    <citation type="submission" date="2023-05" db="EMBL/GenBank/DDBJ databases">
        <authorList>
            <person name="Schelkunov M.I."/>
        </authorList>
    </citation>
    <scope>NUCLEOTIDE SEQUENCE</scope>
    <source>
        <strain evidence="9">Hsosn_3</strain>
        <tissue evidence="9">Leaf</tissue>
    </source>
</reference>
<comment type="caution">
    <text evidence="9">The sequence shown here is derived from an EMBL/GenBank/DDBJ whole genome shotgun (WGS) entry which is preliminary data.</text>
</comment>
<dbReference type="InterPro" id="IPR005630">
    <property type="entry name" value="Terpene_synthase_metal-bd"/>
</dbReference>
<evidence type="ECO:0000256" key="2">
    <source>
        <dbReference type="ARBA" id="ARBA00001946"/>
    </source>
</evidence>
<keyword evidence="10" id="KW-1185">Reference proteome</keyword>
<comment type="cofactor">
    <cofactor evidence="1">
        <name>Mn(2+)</name>
        <dbReference type="ChEBI" id="CHEBI:29035"/>
    </cofactor>
</comment>
<keyword evidence="5" id="KW-0464">Manganese</keyword>
<dbReference type="PANTHER" id="PTHR31225">
    <property type="entry name" value="OS04G0344100 PROTEIN-RELATED"/>
    <property type="match status" value="1"/>
</dbReference>
<dbReference type="InterPro" id="IPR001906">
    <property type="entry name" value="Terpene_synth_N"/>
</dbReference>
<keyword evidence="4" id="KW-0460">Magnesium</keyword>
<evidence type="ECO:0000313" key="10">
    <source>
        <dbReference type="Proteomes" id="UP001237642"/>
    </source>
</evidence>
<dbReference type="GO" id="GO:0016102">
    <property type="term" value="P:diterpenoid biosynthetic process"/>
    <property type="evidence" value="ECO:0007669"/>
    <property type="project" value="InterPro"/>
</dbReference>
<accession>A0AAD8HZ99</accession>
<dbReference type="FunFam" id="1.10.600.10:FF:000007">
    <property type="entry name" value="Isoprene synthase, chloroplastic"/>
    <property type="match status" value="1"/>
</dbReference>
<proteinExistence type="predicted"/>
<dbReference type="GO" id="GO:0000287">
    <property type="term" value="F:magnesium ion binding"/>
    <property type="evidence" value="ECO:0007669"/>
    <property type="project" value="InterPro"/>
</dbReference>
<sequence length="583" mass="67158">MATIVHISPLTTGFRSIVRRFSPGKTKFVTACKSVIKSSAGISLSPEPIIRRSGNYQPCMWDNKFLQSLKSGYAGENSEVRASELKEVVEFKLKNVVDPLDQLELIDHLQKLGVDYHFHDEIERALKNIYSNTDKLEKNLHATALRFRLLRGRGYDVSQEDFKGFTENERFKECLGEDVKGILSLYEASYYSIEGESLIEEACSFTTKILKERVNNIDDSYLSMQVKHSLELPLQWRIPRFEARWYMDLYENSDNIIPEVLKLAKLDFNIVQGLNQEELKELSRWWDRTSPGNKLEFARDRLAASFLWGVGITSLPQHGYCRLQITKAIQIISVIDDVYDVYGTLEELELFTKVIERWDITAMEELPDYMKICFLALYNSIHEMAYDILKEKNLDVLAPLSRTVINLLKHYLVEARWYHSGYKPTLDEYLNNASTTISGPVMAIQSYICTANPIKKEAMKYIEEIPDIVRLASEIFRLADDYGTSSDELARGDVPKSIQCYMNDTGVSEEVARKHMKGLMKQKWAKLIQCRYSKDYPLSWSFVEIILNLVRTSHCVYNAGNDGFGVEDEEALYSLFIEPIPLQ</sequence>